<reference evidence="4 5" key="1">
    <citation type="journal article" date="2011" name="Stand. Genomic Sci.">
        <title>Complete genome sequence of the acetate-degrading sulfate reducer Desulfobacca acetoxidans type strain (ASRB2).</title>
        <authorList>
            <person name="Goker M."/>
            <person name="Teshima H."/>
            <person name="Lapidus A."/>
            <person name="Nolan M."/>
            <person name="Lucas S."/>
            <person name="Hammon N."/>
            <person name="Deshpande S."/>
            <person name="Cheng J.F."/>
            <person name="Tapia R."/>
            <person name="Han C."/>
            <person name="Goodwin L."/>
            <person name="Pitluck S."/>
            <person name="Huntemann M."/>
            <person name="Liolios K."/>
            <person name="Ivanova N."/>
            <person name="Pagani I."/>
            <person name="Mavromatis K."/>
            <person name="Ovchinikova G."/>
            <person name="Pati A."/>
            <person name="Chen A."/>
            <person name="Palaniappan K."/>
            <person name="Land M."/>
            <person name="Hauser L."/>
            <person name="Brambilla E.M."/>
            <person name="Rohde M."/>
            <person name="Spring S."/>
            <person name="Detter J.C."/>
            <person name="Woyke T."/>
            <person name="Bristow J."/>
            <person name="Eisen J.A."/>
            <person name="Markowitz V."/>
            <person name="Hugenholtz P."/>
            <person name="Kyrpides N.C."/>
            <person name="Klenk H.P."/>
        </authorList>
    </citation>
    <scope>NUCLEOTIDE SEQUENCE [LARGE SCALE GENOMIC DNA]</scope>
    <source>
        <strain evidence="5">ATCC 700848 / DSM 11109 / ASRB2</strain>
    </source>
</reference>
<dbReference type="InterPro" id="IPR051203">
    <property type="entry name" value="Polysaccharide_Synthase-Rel"/>
</dbReference>
<dbReference type="AlphaFoldDB" id="F2NEE2"/>
<feature type="transmembrane region" description="Helical" evidence="2">
    <location>
        <begin position="122"/>
        <end position="141"/>
    </location>
</feature>
<evidence type="ECO:0000256" key="2">
    <source>
        <dbReference type="SAM" id="Phobius"/>
    </source>
</evidence>
<gene>
    <name evidence="4" type="ordered locus">Desac_0240</name>
</gene>
<evidence type="ECO:0000259" key="3">
    <source>
        <dbReference type="Pfam" id="PF02719"/>
    </source>
</evidence>
<dbReference type="PANTHER" id="PTHR43318:SF1">
    <property type="entry name" value="POLYSACCHARIDE BIOSYNTHESIS PROTEIN EPSC-RELATED"/>
    <property type="match status" value="1"/>
</dbReference>
<dbReference type="Pfam" id="PF13727">
    <property type="entry name" value="CoA_binding_3"/>
    <property type="match status" value="1"/>
</dbReference>
<dbReference type="PANTHER" id="PTHR43318">
    <property type="entry name" value="UDP-N-ACETYLGLUCOSAMINE 4,6-DEHYDRATASE"/>
    <property type="match status" value="1"/>
</dbReference>
<keyword evidence="2" id="KW-0812">Transmembrane</keyword>
<evidence type="ECO:0000313" key="5">
    <source>
        <dbReference type="Proteomes" id="UP000000483"/>
    </source>
</evidence>
<dbReference type="Pfam" id="PF02719">
    <property type="entry name" value="Polysacc_synt_2"/>
    <property type="match status" value="1"/>
</dbReference>
<accession>F2NEE2</accession>
<dbReference type="InterPro" id="IPR036291">
    <property type="entry name" value="NAD(P)-bd_dom_sf"/>
</dbReference>
<feature type="transmembrane region" description="Helical" evidence="2">
    <location>
        <begin position="96"/>
        <end position="116"/>
    </location>
</feature>
<dbReference type="STRING" id="880072.Desac_0240"/>
<comment type="similarity">
    <text evidence="1">Belongs to the polysaccharide synthase family.</text>
</comment>
<protein>
    <submittedName>
        <fullName evidence="4">Polysaccharide biosynthesis protein CapD</fullName>
    </submittedName>
</protein>
<dbReference type="KEGG" id="dao:Desac_0240"/>
<organism evidence="4 5">
    <name type="scientific">Desulfobacca acetoxidans (strain ATCC 700848 / DSM 11109 / ASRB2)</name>
    <dbReference type="NCBI Taxonomy" id="880072"/>
    <lineage>
        <taxon>Bacteria</taxon>
        <taxon>Pseudomonadati</taxon>
        <taxon>Thermodesulfobacteriota</taxon>
        <taxon>Desulfobaccia</taxon>
        <taxon>Desulfobaccales</taxon>
        <taxon>Desulfobaccaceae</taxon>
        <taxon>Desulfobacca</taxon>
    </lineage>
</organism>
<dbReference type="eggNOG" id="COG1086">
    <property type="taxonomic scope" value="Bacteria"/>
</dbReference>
<feature type="transmembrane region" description="Helical" evidence="2">
    <location>
        <begin position="52"/>
        <end position="75"/>
    </location>
</feature>
<evidence type="ECO:0000256" key="1">
    <source>
        <dbReference type="ARBA" id="ARBA00007430"/>
    </source>
</evidence>
<dbReference type="SUPFAM" id="SSF51735">
    <property type="entry name" value="NAD(P)-binding Rossmann-fold domains"/>
    <property type="match status" value="2"/>
</dbReference>
<dbReference type="InterPro" id="IPR003869">
    <property type="entry name" value="Polysac_CapD-like"/>
</dbReference>
<reference evidence="5" key="2">
    <citation type="submission" date="2011-03" db="EMBL/GenBank/DDBJ databases">
        <title>The complete genome of Desulfobacca acetoxidans DSM 11109.</title>
        <authorList>
            <consortium name="US DOE Joint Genome Institute (JGI-PGF)"/>
            <person name="Lucas S."/>
            <person name="Copeland A."/>
            <person name="Lapidus A."/>
            <person name="Bruce D."/>
            <person name="Goodwin L."/>
            <person name="Pitluck S."/>
            <person name="Peters L."/>
            <person name="Kyrpides N."/>
            <person name="Mavromatis K."/>
            <person name="Ivanova N."/>
            <person name="Ovchinnikova G."/>
            <person name="Teshima H."/>
            <person name="Detter J.C."/>
            <person name="Han C."/>
            <person name="Land M."/>
            <person name="Hauser L."/>
            <person name="Markowitz V."/>
            <person name="Cheng J.-F."/>
            <person name="Hugenholtz P."/>
            <person name="Woyke T."/>
            <person name="Wu D."/>
            <person name="Spring S."/>
            <person name="Schueler E."/>
            <person name="Brambilla E."/>
            <person name="Klenk H.-P."/>
            <person name="Eisen J.A."/>
        </authorList>
    </citation>
    <scope>NUCLEOTIDE SEQUENCE [LARGE SCALE GENOMIC DNA]</scope>
    <source>
        <strain evidence="5">ATCC 700848 / DSM 11109 / ASRB2</strain>
    </source>
</reference>
<keyword evidence="2" id="KW-1133">Transmembrane helix</keyword>
<keyword evidence="5" id="KW-1185">Reference proteome</keyword>
<feature type="domain" description="Polysaccharide biosynthesis protein CapD-like" evidence="3">
    <location>
        <begin position="299"/>
        <end position="578"/>
    </location>
</feature>
<dbReference type="Proteomes" id="UP000000483">
    <property type="component" value="Chromosome"/>
</dbReference>
<dbReference type="HOGENOM" id="CLU_013560_5_0_7"/>
<sequence>MKLIVRNRITDKLLAIILPYKYAAVILFNLAIFCLAYWASYYLRFEGLIPEAYMAIMIRTMPVVLVVQVGFFLYHDLFRGLWRYVSFADLQNILRASLMSMLTLVVLDFFLSPYLGYTPRSIFALNCMLLVFLSGGARFAARHFRERYRLSDGSSNTKRVMLVGPVMETEPIIREMLAHGGEYLPVAVIDPNIKMRGYRVYDVPIVGGIPQIARAVEKSMVQEIIFAWPDAPEDQLSDIIEECKRSQVRFKKIPSLSEVIGGRFRMADVRDIELEDLLPRPPIYIERDQVRDFIHQRSVLITGAGGSIGSELCRQLAQFQPKLLLMVERNENSLYETELALKRRYPDTAIEALIASINDAPGLNLLLQKYQPEIIFHAAAYKHVPLMERCPIEAAYNNILGTRNLVNAALKTGTEYFVMISTDKAVNPTSAMGASKHLAEQYVRACNGNSDTTKFIITRFGNVLGSAGSVIPIFKTQLAQGGPLYVTHPEIERFFMTIPEAVQLVLQAAYMGKGGDIFVLKMGRPVKIRELAEKLILLAGKTPGKDIAIKYTGLREGEKMYEELFNEGELSQPSHHPLIDYAIGSVESKDVWERHLDDIQCIVRRGDAENLIDKFKILIKNYSPPQH</sequence>
<dbReference type="CDD" id="cd05237">
    <property type="entry name" value="UDP_invert_4-6DH_SDR_e"/>
    <property type="match status" value="1"/>
</dbReference>
<name>F2NEE2_DESAR</name>
<proteinExistence type="inferred from homology"/>
<dbReference type="EMBL" id="CP002629">
    <property type="protein sequence ID" value="AEB08132.1"/>
    <property type="molecule type" value="Genomic_DNA"/>
</dbReference>
<feature type="transmembrane region" description="Helical" evidence="2">
    <location>
        <begin position="20"/>
        <end position="40"/>
    </location>
</feature>
<keyword evidence="2" id="KW-0472">Membrane</keyword>
<evidence type="ECO:0000313" key="4">
    <source>
        <dbReference type="EMBL" id="AEB08132.1"/>
    </source>
</evidence>
<dbReference type="Gene3D" id="3.40.50.720">
    <property type="entry name" value="NAD(P)-binding Rossmann-like Domain"/>
    <property type="match status" value="2"/>
</dbReference>